<feature type="non-terminal residue" evidence="2">
    <location>
        <position position="116"/>
    </location>
</feature>
<gene>
    <name evidence="2" type="ORF">Tci_834969</name>
</gene>
<organism evidence="2">
    <name type="scientific">Tanacetum cinerariifolium</name>
    <name type="common">Dalmatian daisy</name>
    <name type="synonym">Chrysanthemum cinerariifolium</name>
    <dbReference type="NCBI Taxonomy" id="118510"/>
    <lineage>
        <taxon>Eukaryota</taxon>
        <taxon>Viridiplantae</taxon>
        <taxon>Streptophyta</taxon>
        <taxon>Embryophyta</taxon>
        <taxon>Tracheophyta</taxon>
        <taxon>Spermatophyta</taxon>
        <taxon>Magnoliopsida</taxon>
        <taxon>eudicotyledons</taxon>
        <taxon>Gunneridae</taxon>
        <taxon>Pentapetalae</taxon>
        <taxon>asterids</taxon>
        <taxon>campanulids</taxon>
        <taxon>Asterales</taxon>
        <taxon>Asteraceae</taxon>
        <taxon>Asteroideae</taxon>
        <taxon>Anthemideae</taxon>
        <taxon>Anthemidinae</taxon>
        <taxon>Tanacetum</taxon>
    </lineage>
</organism>
<evidence type="ECO:0000313" key="2">
    <source>
        <dbReference type="EMBL" id="GFC62999.1"/>
    </source>
</evidence>
<dbReference type="EMBL" id="BKCJ010996129">
    <property type="protein sequence ID" value="GFC62999.1"/>
    <property type="molecule type" value="Genomic_DNA"/>
</dbReference>
<evidence type="ECO:0008006" key="3">
    <source>
        <dbReference type="Google" id="ProtNLM"/>
    </source>
</evidence>
<comment type="caution">
    <text evidence="2">The sequence shown here is derived from an EMBL/GenBank/DDBJ whole genome shotgun (WGS) entry which is preliminary data.</text>
</comment>
<proteinExistence type="predicted"/>
<accession>A0A699QCJ9</accession>
<feature type="non-terminal residue" evidence="2">
    <location>
        <position position="1"/>
    </location>
</feature>
<dbReference type="AlphaFoldDB" id="A0A699QCJ9"/>
<feature type="region of interest" description="Disordered" evidence="1">
    <location>
        <begin position="73"/>
        <end position="116"/>
    </location>
</feature>
<evidence type="ECO:0000256" key="1">
    <source>
        <dbReference type="SAM" id="MobiDB-lite"/>
    </source>
</evidence>
<name>A0A699QCJ9_TANCI</name>
<reference evidence="2" key="1">
    <citation type="journal article" date="2019" name="Sci. Rep.">
        <title>Draft genome of Tanacetum cinerariifolium, the natural source of mosquito coil.</title>
        <authorList>
            <person name="Yamashiro T."/>
            <person name="Shiraishi A."/>
            <person name="Satake H."/>
            <person name="Nakayama K."/>
        </authorList>
    </citation>
    <scope>NUCLEOTIDE SEQUENCE</scope>
</reference>
<sequence>YDSFCFEIEPDQERLINLVKNDISDDSRDPLLEKADLFLAFNNSIPPGFENFSNDSEGDIRFLEELLSDDSILSHESSDSNFEDNPSVSRPPSEPPDAEFGAGEEIPVMMNDKDED</sequence>
<protein>
    <recommendedName>
        <fullName evidence="3">Reverse transcriptase domain-containing protein</fullName>
    </recommendedName>
</protein>